<keyword evidence="3" id="KW-1003">Cell membrane</keyword>
<feature type="active site" description="Proton acceptor" evidence="11">
    <location>
        <position position="164"/>
    </location>
</feature>
<dbReference type="InterPro" id="IPR011009">
    <property type="entry name" value="Kinase-like_dom_sf"/>
</dbReference>
<dbReference type="Pfam" id="PF00069">
    <property type="entry name" value="Pkinase"/>
    <property type="match status" value="1"/>
</dbReference>
<feature type="region of interest" description="Disordered" evidence="15">
    <location>
        <begin position="321"/>
        <end position="351"/>
    </location>
</feature>
<dbReference type="FunFam" id="3.30.200.20:FF:000266">
    <property type="entry name" value="probable serine/threonine-protein kinase RLCKVII"/>
    <property type="match status" value="1"/>
</dbReference>
<feature type="binding site" evidence="12">
    <location>
        <position position="169"/>
    </location>
    <ligand>
        <name>Mg(2+)</name>
        <dbReference type="ChEBI" id="CHEBI:18420"/>
    </ligand>
</feature>
<dbReference type="PANTHER" id="PTHR47985:SF4">
    <property type="entry name" value="SERINE_THREONINE-PROTEIN KINASE PBL27"/>
    <property type="match status" value="1"/>
</dbReference>
<evidence type="ECO:0000259" key="16">
    <source>
        <dbReference type="PROSITE" id="PS50011"/>
    </source>
</evidence>
<dbReference type="AlphaFoldDB" id="A0A830CRH3"/>
<evidence type="ECO:0000256" key="3">
    <source>
        <dbReference type="ARBA" id="ARBA00022475"/>
    </source>
</evidence>
<protein>
    <submittedName>
        <fullName evidence="17">Serine/threonine-protein kinase pbs1</fullName>
    </submittedName>
</protein>
<comment type="similarity">
    <text evidence="2">Belongs to the protein kinase superfamily. Ser/Thr protein kinase family.</text>
</comment>
<dbReference type="Gene3D" id="3.30.200.20">
    <property type="entry name" value="Phosphorylase Kinase, domain 1"/>
    <property type="match status" value="1"/>
</dbReference>
<dbReference type="InterPro" id="IPR008271">
    <property type="entry name" value="Ser/Thr_kinase_AS"/>
</dbReference>
<keyword evidence="10" id="KW-0449">Lipoprotein</keyword>
<keyword evidence="8 13" id="KW-0067">ATP-binding</keyword>
<sequence length="396" mass="44136">MKEKLEQKSDVSVPKDNDHANATTFPYRELATATKNFRQEHLLGEGGFGLVYKGILERTRQIVAVKQLNHSGLQGDNEFLVEVLMLSLLRHPNLVNLIGYCAEGEQRLLVYEFMPGGSLEDRLHDLKPDVLPLDWDTRMKIAVGAAKGLDFLHNGADPPVIYRDLKTANILLDQGFHPKLSDFGLAKFGPANDKSHVSTRVMGTEGYCAPEYAGTGKLTVKSDIYSFGVVLLELITGRRPLDMACRNGKHALVDLARPMLKDPKKLASLADPLLRGQFPESSLCRAMEMALMCLREDANARPSMKDVVNALNFLASKKSCDSNPNADAATSPSERRGQRNNNLADQLNDNLEETRLLEKKNKTDRQLAVAEAKMWGESCRDKRRHGLQNDTENLNR</sequence>
<keyword evidence="9" id="KW-0472">Membrane</keyword>
<accession>A0A830CRH3</accession>
<evidence type="ECO:0000256" key="10">
    <source>
        <dbReference type="ARBA" id="ARBA00023288"/>
    </source>
</evidence>
<feature type="binding site" evidence="12">
    <location>
        <position position="182"/>
    </location>
    <ligand>
        <name>Mg(2+)</name>
        <dbReference type="ChEBI" id="CHEBI:18420"/>
    </ligand>
</feature>
<dbReference type="SMART" id="SM00220">
    <property type="entry name" value="S_TKc"/>
    <property type="match status" value="1"/>
</dbReference>
<comment type="caution">
    <text evidence="17">The sequence shown here is derived from an EMBL/GenBank/DDBJ whole genome shotgun (WGS) entry which is preliminary data.</text>
</comment>
<keyword evidence="18" id="KW-1185">Reference proteome</keyword>
<evidence type="ECO:0000256" key="15">
    <source>
        <dbReference type="SAM" id="MobiDB-lite"/>
    </source>
</evidence>
<dbReference type="PIRSF" id="PIRSF000615">
    <property type="entry name" value="TyrPK_CSF1-R"/>
    <property type="match status" value="1"/>
</dbReference>
<keyword evidence="4 14" id="KW-0723">Serine/threonine-protein kinase</keyword>
<keyword evidence="5" id="KW-0808">Transferase</keyword>
<feature type="compositionally biased region" description="Polar residues" evidence="15">
    <location>
        <begin position="321"/>
        <end position="332"/>
    </location>
</feature>
<dbReference type="Gene3D" id="1.10.510.10">
    <property type="entry name" value="Transferase(Phosphotransferase) domain 1"/>
    <property type="match status" value="1"/>
</dbReference>
<dbReference type="OrthoDB" id="4062651at2759"/>
<comment type="subcellular location">
    <subcellularLocation>
        <location evidence="1">Cell membrane</location>
        <topology evidence="1">Lipid-anchor</topology>
    </subcellularLocation>
</comment>
<dbReference type="PANTHER" id="PTHR47985">
    <property type="entry name" value="OS07G0668900 PROTEIN"/>
    <property type="match status" value="1"/>
</dbReference>
<evidence type="ECO:0000313" key="18">
    <source>
        <dbReference type="Proteomes" id="UP000653305"/>
    </source>
</evidence>
<evidence type="ECO:0000256" key="11">
    <source>
        <dbReference type="PIRSR" id="PIRSR000615-1"/>
    </source>
</evidence>
<name>A0A830CRH3_9LAMI</name>
<keyword evidence="7 17" id="KW-0418">Kinase</keyword>
<dbReference type="GO" id="GO:0005524">
    <property type="term" value="F:ATP binding"/>
    <property type="evidence" value="ECO:0007669"/>
    <property type="project" value="UniProtKB-UniRule"/>
</dbReference>
<proteinExistence type="inferred from homology"/>
<evidence type="ECO:0000313" key="17">
    <source>
        <dbReference type="EMBL" id="GFQ00803.1"/>
    </source>
</evidence>
<feature type="compositionally biased region" description="Basic and acidic residues" evidence="15">
    <location>
        <begin position="1"/>
        <end position="19"/>
    </location>
</feature>
<dbReference type="EMBL" id="BMAC01000644">
    <property type="protein sequence ID" value="GFQ00803.1"/>
    <property type="molecule type" value="Genomic_DNA"/>
</dbReference>
<dbReference type="GO" id="GO:0046872">
    <property type="term" value="F:metal ion binding"/>
    <property type="evidence" value="ECO:0007669"/>
    <property type="project" value="UniProtKB-KW"/>
</dbReference>
<evidence type="ECO:0000256" key="9">
    <source>
        <dbReference type="ARBA" id="ARBA00023136"/>
    </source>
</evidence>
<dbReference type="SUPFAM" id="SSF56112">
    <property type="entry name" value="Protein kinase-like (PK-like)"/>
    <property type="match status" value="1"/>
</dbReference>
<dbReference type="PROSITE" id="PS00108">
    <property type="entry name" value="PROTEIN_KINASE_ST"/>
    <property type="match status" value="1"/>
</dbReference>
<gene>
    <name evidence="17" type="ORF">PHJA_002224200</name>
</gene>
<keyword evidence="12" id="KW-0460">Magnesium</keyword>
<organism evidence="17 18">
    <name type="scientific">Phtheirospermum japonicum</name>
    <dbReference type="NCBI Taxonomy" id="374723"/>
    <lineage>
        <taxon>Eukaryota</taxon>
        <taxon>Viridiplantae</taxon>
        <taxon>Streptophyta</taxon>
        <taxon>Embryophyta</taxon>
        <taxon>Tracheophyta</taxon>
        <taxon>Spermatophyta</taxon>
        <taxon>Magnoliopsida</taxon>
        <taxon>eudicotyledons</taxon>
        <taxon>Gunneridae</taxon>
        <taxon>Pentapetalae</taxon>
        <taxon>asterids</taxon>
        <taxon>lamiids</taxon>
        <taxon>Lamiales</taxon>
        <taxon>Orobanchaceae</taxon>
        <taxon>Orobanchaceae incertae sedis</taxon>
        <taxon>Phtheirospermum</taxon>
    </lineage>
</organism>
<evidence type="ECO:0000256" key="14">
    <source>
        <dbReference type="RuleBase" id="RU000304"/>
    </source>
</evidence>
<feature type="binding site" evidence="13">
    <location>
        <position position="66"/>
    </location>
    <ligand>
        <name>ATP</name>
        <dbReference type="ChEBI" id="CHEBI:30616"/>
    </ligand>
</feature>
<evidence type="ECO:0000256" key="7">
    <source>
        <dbReference type="ARBA" id="ARBA00022777"/>
    </source>
</evidence>
<keyword evidence="12" id="KW-0479">Metal-binding</keyword>
<dbReference type="PROSITE" id="PS50011">
    <property type="entry name" value="PROTEIN_KINASE_DOM"/>
    <property type="match status" value="1"/>
</dbReference>
<dbReference type="InterPro" id="IPR000719">
    <property type="entry name" value="Prot_kinase_dom"/>
</dbReference>
<dbReference type="FunFam" id="1.10.510.10:FF:000032">
    <property type="entry name" value="Serine/threonine-protein kinase PBS1"/>
    <property type="match status" value="1"/>
</dbReference>
<evidence type="ECO:0000256" key="1">
    <source>
        <dbReference type="ARBA" id="ARBA00004193"/>
    </source>
</evidence>
<dbReference type="CDD" id="cd14066">
    <property type="entry name" value="STKc_IRAK"/>
    <property type="match status" value="1"/>
</dbReference>
<keyword evidence="6 13" id="KW-0547">Nucleotide-binding</keyword>
<reference evidence="17" key="1">
    <citation type="submission" date="2020-07" db="EMBL/GenBank/DDBJ databases">
        <title>Ethylene signaling mediates host invasion by parasitic plants.</title>
        <authorList>
            <person name="Yoshida S."/>
        </authorList>
    </citation>
    <scope>NUCLEOTIDE SEQUENCE</scope>
    <source>
        <strain evidence="17">Okayama</strain>
    </source>
</reference>
<dbReference type="GO" id="GO:0004674">
    <property type="term" value="F:protein serine/threonine kinase activity"/>
    <property type="evidence" value="ECO:0007669"/>
    <property type="project" value="UniProtKB-KW"/>
</dbReference>
<evidence type="ECO:0000256" key="2">
    <source>
        <dbReference type="ARBA" id="ARBA00008684"/>
    </source>
</evidence>
<evidence type="ECO:0000256" key="13">
    <source>
        <dbReference type="PROSITE-ProRule" id="PRU10141"/>
    </source>
</evidence>
<evidence type="ECO:0000256" key="12">
    <source>
        <dbReference type="PIRSR" id="PIRSR000615-3"/>
    </source>
</evidence>
<dbReference type="Proteomes" id="UP000653305">
    <property type="component" value="Unassembled WGS sequence"/>
</dbReference>
<dbReference type="InterPro" id="IPR017441">
    <property type="entry name" value="Protein_kinase_ATP_BS"/>
</dbReference>
<feature type="domain" description="Protein kinase" evidence="16">
    <location>
        <begin position="37"/>
        <end position="314"/>
    </location>
</feature>
<dbReference type="GO" id="GO:0010183">
    <property type="term" value="P:pollen tube guidance"/>
    <property type="evidence" value="ECO:0007669"/>
    <property type="project" value="UniProtKB-ARBA"/>
</dbReference>
<dbReference type="GO" id="GO:0090404">
    <property type="term" value="C:pollen tube tip"/>
    <property type="evidence" value="ECO:0007669"/>
    <property type="project" value="UniProtKB-ARBA"/>
</dbReference>
<dbReference type="GO" id="GO:0005886">
    <property type="term" value="C:plasma membrane"/>
    <property type="evidence" value="ECO:0007669"/>
    <property type="project" value="UniProtKB-SubCell"/>
</dbReference>
<dbReference type="PROSITE" id="PS00107">
    <property type="entry name" value="PROTEIN_KINASE_ATP"/>
    <property type="match status" value="1"/>
</dbReference>
<evidence type="ECO:0000256" key="4">
    <source>
        <dbReference type="ARBA" id="ARBA00022527"/>
    </source>
</evidence>
<evidence type="ECO:0000256" key="5">
    <source>
        <dbReference type="ARBA" id="ARBA00022679"/>
    </source>
</evidence>
<feature type="compositionally biased region" description="Low complexity" evidence="15">
    <location>
        <begin position="340"/>
        <end position="349"/>
    </location>
</feature>
<evidence type="ECO:0000256" key="6">
    <source>
        <dbReference type="ARBA" id="ARBA00022741"/>
    </source>
</evidence>
<feature type="region of interest" description="Disordered" evidence="15">
    <location>
        <begin position="1"/>
        <end position="20"/>
    </location>
</feature>
<evidence type="ECO:0000256" key="8">
    <source>
        <dbReference type="ARBA" id="ARBA00022840"/>
    </source>
</evidence>